<keyword evidence="7" id="KW-0808">Transferase</keyword>
<keyword evidence="7" id="KW-0418">Kinase</keyword>
<evidence type="ECO:0000313" key="7">
    <source>
        <dbReference type="EMBL" id="OHS96290.1"/>
    </source>
</evidence>
<evidence type="ECO:0000256" key="2">
    <source>
        <dbReference type="ARBA" id="ARBA00022840"/>
    </source>
</evidence>
<dbReference type="InterPro" id="IPR000719">
    <property type="entry name" value="Prot_kinase_dom"/>
</dbReference>
<sequence>MPPKSSSSVETRSPRSPSRPRTSDGSPSSPTQLSGYKFMNELGQGAFATVYKAEEIATKTIYAIKVVSKDNLGTPEDITRFQREIDAMALLKHENVVQLHNFFSDDNNFYLVIDYCPNGELYDFIIKNGKIAENTAALLFQQISSAIAYCHSYGVAHRDLKPQNILIQKFPFVKIADFGLCGYIKEDDLMKTFCGSPAFVSPECLSKQVYDGRKSDIWSLGVILYAMVTGEFPWNLSNTNIMIQQIMKAEYKVPSYISDPCKELITHMLKVNPNDRISIEDILKHPFLKLAATANVVKKNNLTVKPPKLPKLPSASIEQLTKLNSREGHADHGIYSPMASRNSVDGDGEKPLPPLSGVMVRSMSFENCNKANFNKTAPQPQLRARQPQRKSLQSRNSLQLTLGSKKGGNLLPI</sequence>
<comment type="caution">
    <text evidence="7">The sequence shown here is derived from an EMBL/GenBank/DDBJ whole genome shotgun (WGS) entry which is preliminary data.</text>
</comment>
<protein>
    <submittedName>
        <fullName evidence="7">CAMK family protein kinase</fullName>
    </submittedName>
</protein>
<keyword evidence="4" id="KW-0723">Serine/threonine-protein kinase</keyword>
<feature type="binding site" evidence="3">
    <location>
        <position position="65"/>
    </location>
    <ligand>
        <name>ATP</name>
        <dbReference type="ChEBI" id="CHEBI:30616"/>
    </ligand>
</feature>
<accession>A0A1J4JAT0</accession>
<dbReference type="GO" id="GO:0004674">
    <property type="term" value="F:protein serine/threonine kinase activity"/>
    <property type="evidence" value="ECO:0007669"/>
    <property type="project" value="UniProtKB-KW"/>
</dbReference>
<dbReference type="RefSeq" id="XP_068349427.1">
    <property type="nucleotide sequence ID" value="XM_068511507.1"/>
</dbReference>
<feature type="region of interest" description="Disordered" evidence="5">
    <location>
        <begin position="1"/>
        <end position="34"/>
    </location>
</feature>
<keyword evidence="1 3" id="KW-0547">Nucleotide-binding</keyword>
<dbReference type="PROSITE" id="PS00107">
    <property type="entry name" value="PROTEIN_KINASE_ATP"/>
    <property type="match status" value="1"/>
</dbReference>
<dbReference type="CDD" id="cd14003">
    <property type="entry name" value="STKc_AMPK-like"/>
    <property type="match status" value="1"/>
</dbReference>
<dbReference type="VEuPathDB" id="TrichDB:TRFO_37563"/>
<evidence type="ECO:0000256" key="1">
    <source>
        <dbReference type="ARBA" id="ARBA00022741"/>
    </source>
</evidence>
<proteinExistence type="inferred from homology"/>
<dbReference type="PROSITE" id="PS00108">
    <property type="entry name" value="PROTEIN_KINASE_ST"/>
    <property type="match status" value="1"/>
</dbReference>
<comment type="similarity">
    <text evidence="4">Belongs to the protein kinase superfamily.</text>
</comment>
<dbReference type="EMBL" id="MLAK01001186">
    <property type="protein sequence ID" value="OHS96290.1"/>
    <property type="molecule type" value="Genomic_DNA"/>
</dbReference>
<evidence type="ECO:0000256" key="3">
    <source>
        <dbReference type="PROSITE-ProRule" id="PRU10141"/>
    </source>
</evidence>
<dbReference type="Gene3D" id="1.10.510.10">
    <property type="entry name" value="Transferase(Phosphotransferase) domain 1"/>
    <property type="match status" value="1"/>
</dbReference>
<evidence type="ECO:0000259" key="6">
    <source>
        <dbReference type="PROSITE" id="PS50011"/>
    </source>
</evidence>
<dbReference type="Pfam" id="PF00069">
    <property type="entry name" value="Pkinase"/>
    <property type="match status" value="1"/>
</dbReference>
<feature type="region of interest" description="Disordered" evidence="5">
    <location>
        <begin position="326"/>
        <end position="357"/>
    </location>
</feature>
<dbReference type="PANTHER" id="PTHR24345">
    <property type="entry name" value="SERINE/THREONINE-PROTEIN KINASE PLK"/>
    <property type="match status" value="1"/>
</dbReference>
<dbReference type="GeneID" id="94846211"/>
<reference evidence="7" key="1">
    <citation type="submission" date="2016-10" db="EMBL/GenBank/DDBJ databases">
        <authorList>
            <person name="Benchimol M."/>
            <person name="Almeida L.G."/>
            <person name="Vasconcelos A.T."/>
            <person name="Perreira-Neves A."/>
            <person name="Rosa I.A."/>
            <person name="Tasca T."/>
            <person name="Bogo M.R."/>
            <person name="de Souza W."/>
        </authorList>
    </citation>
    <scope>NUCLEOTIDE SEQUENCE [LARGE SCALE GENOMIC DNA]</scope>
    <source>
        <strain evidence="7">K</strain>
    </source>
</reference>
<evidence type="ECO:0000313" key="8">
    <source>
        <dbReference type="Proteomes" id="UP000179807"/>
    </source>
</evidence>
<keyword evidence="2 3" id="KW-0067">ATP-binding</keyword>
<dbReference type="OrthoDB" id="193931at2759"/>
<feature type="region of interest" description="Disordered" evidence="5">
    <location>
        <begin position="370"/>
        <end position="413"/>
    </location>
</feature>
<evidence type="ECO:0000256" key="4">
    <source>
        <dbReference type="RuleBase" id="RU000304"/>
    </source>
</evidence>
<dbReference type="InterPro" id="IPR017441">
    <property type="entry name" value="Protein_kinase_ATP_BS"/>
</dbReference>
<feature type="domain" description="Protein kinase" evidence="6">
    <location>
        <begin position="36"/>
        <end position="288"/>
    </location>
</feature>
<organism evidence="7 8">
    <name type="scientific">Tritrichomonas foetus</name>
    <dbReference type="NCBI Taxonomy" id="1144522"/>
    <lineage>
        <taxon>Eukaryota</taxon>
        <taxon>Metamonada</taxon>
        <taxon>Parabasalia</taxon>
        <taxon>Tritrichomonadida</taxon>
        <taxon>Tritrichomonadidae</taxon>
        <taxon>Tritrichomonas</taxon>
    </lineage>
</organism>
<gene>
    <name evidence="7" type="ORF">TRFO_37563</name>
</gene>
<feature type="compositionally biased region" description="Low complexity" evidence="5">
    <location>
        <begin position="1"/>
        <end position="31"/>
    </location>
</feature>
<dbReference type="InterPro" id="IPR011009">
    <property type="entry name" value="Kinase-like_dom_sf"/>
</dbReference>
<dbReference type="Proteomes" id="UP000179807">
    <property type="component" value="Unassembled WGS sequence"/>
</dbReference>
<name>A0A1J4JAT0_9EUKA</name>
<dbReference type="SMART" id="SM00220">
    <property type="entry name" value="S_TKc"/>
    <property type="match status" value="1"/>
</dbReference>
<dbReference type="GO" id="GO:0005634">
    <property type="term" value="C:nucleus"/>
    <property type="evidence" value="ECO:0007669"/>
    <property type="project" value="TreeGrafter"/>
</dbReference>
<evidence type="ECO:0000256" key="5">
    <source>
        <dbReference type="SAM" id="MobiDB-lite"/>
    </source>
</evidence>
<dbReference type="FunFam" id="3.30.200.20:FF:000042">
    <property type="entry name" value="Aurora kinase A"/>
    <property type="match status" value="1"/>
</dbReference>
<dbReference type="PROSITE" id="PS50011">
    <property type="entry name" value="PROTEIN_KINASE_DOM"/>
    <property type="match status" value="1"/>
</dbReference>
<feature type="compositionally biased region" description="Polar residues" evidence="5">
    <location>
        <begin position="390"/>
        <end position="402"/>
    </location>
</feature>
<dbReference type="SUPFAM" id="SSF56112">
    <property type="entry name" value="Protein kinase-like (PK-like)"/>
    <property type="match status" value="1"/>
</dbReference>
<keyword evidence="8" id="KW-1185">Reference proteome</keyword>
<dbReference type="FunFam" id="1.10.510.10:FF:001333">
    <property type="entry name" value="CAMK family protein kinase"/>
    <property type="match status" value="1"/>
</dbReference>
<dbReference type="AlphaFoldDB" id="A0A1J4JAT0"/>
<dbReference type="GO" id="GO:0005524">
    <property type="term" value="F:ATP binding"/>
    <property type="evidence" value="ECO:0007669"/>
    <property type="project" value="UniProtKB-UniRule"/>
</dbReference>
<dbReference type="InterPro" id="IPR008271">
    <property type="entry name" value="Ser/Thr_kinase_AS"/>
</dbReference>